<organism evidence="2 3">
    <name type="scientific">Paramarasmius palmivorus</name>
    <dbReference type="NCBI Taxonomy" id="297713"/>
    <lineage>
        <taxon>Eukaryota</taxon>
        <taxon>Fungi</taxon>
        <taxon>Dikarya</taxon>
        <taxon>Basidiomycota</taxon>
        <taxon>Agaricomycotina</taxon>
        <taxon>Agaricomycetes</taxon>
        <taxon>Agaricomycetidae</taxon>
        <taxon>Agaricales</taxon>
        <taxon>Marasmiineae</taxon>
        <taxon>Marasmiaceae</taxon>
        <taxon>Paramarasmius</taxon>
    </lineage>
</organism>
<gene>
    <name evidence="2" type="ORF">VNI00_000240</name>
</gene>
<dbReference type="PANTHER" id="PTHR36124:SF1">
    <property type="entry name" value="ER-BOUND OXYGENASE MPAB_MPAB'_RUBBER OXYGENASE CATALYTIC DOMAIN-CONTAINING PROTEIN"/>
    <property type="match status" value="1"/>
</dbReference>
<dbReference type="GO" id="GO:0016491">
    <property type="term" value="F:oxidoreductase activity"/>
    <property type="evidence" value="ECO:0007669"/>
    <property type="project" value="InterPro"/>
</dbReference>
<dbReference type="Proteomes" id="UP001383192">
    <property type="component" value="Unassembled WGS sequence"/>
</dbReference>
<evidence type="ECO:0000313" key="2">
    <source>
        <dbReference type="EMBL" id="KAK7062751.1"/>
    </source>
</evidence>
<dbReference type="InterPro" id="IPR046366">
    <property type="entry name" value="MPAB"/>
</dbReference>
<sequence length="216" mass="24785">MTMLLGTQVALFKVYGISSIASVLLSSGELTDETRINKRLADTAILIATFVSNPVPPRSSSDESNDPRAAIALARTNYLHGKYRINNDDFLYNLALFMLEPIRWTARFNWRPLTPTEIKAIFILWTDIGRHMGLHNLWSSYEEMEVWADNYEAANMVPSEASAKLARITTQHFLQRVPPKLGLQRLVFNVMLTVLDTRTRKAMQYAHYIPFQCRLY</sequence>
<dbReference type="Pfam" id="PF09995">
    <property type="entry name" value="MPAB_Lcp_cat"/>
    <property type="match status" value="1"/>
</dbReference>
<keyword evidence="3" id="KW-1185">Reference proteome</keyword>
<reference evidence="2 3" key="1">
    <citation type="submission" date="2024-01" db="EMBL/GenBank/DDBJ databases">
        <title>A draft genome for a cacao thread blight-causing isolate of Paramarasmius palmivorus.</title>
        <authorList>
            <person name="Baruah I.K."/>
            <person name="Bukari Y."/>
            <person name="Amoako-Attah I."/>
            <person name="Meinhardt L.W."/>
            <person name="Bailey B.A."/>
            <person name="Cohen S.P."/>
        </authorList>
    </citation>
    <scope>NUCLEOTIDE SEQUENCE [LARGE SCALE GENOMIC DNA]</scope>
    <source>
        <strain evidence="2 3">GH-12</strain>
    </source>
</reference>
<name>A0AAW0EGB8_9AGAR</name>
<evidence type="ECO:0000313" key="3">
    <source>
        <dbReference type="Proteomes" id="UP001383192"/>
    </source>
</evidence>
<comment type="caution">
    <text evidence="2">The sequence shown here is derived from an EMBL/GenBank/DDBJ whole genome shotgun (WGS) entry which is preliminary data.</text>
</comment>
<accession>A0AAW0EGB8</accession>
<proteinExistence type="predicted"/>
<dbReference type="AlphaFoldDB" id="A0AAW0EGB8"/>
<evidence type="ECO:0000259" key="1">
    <source>
        <dbReference type="Pfam" id="PF09995"/>
    </source>
</evidence>
<dbReference type="EMBL" id="JAYKXP010000001">
    <property type="protein sequence ID" value="KAK7062751.1"/>
    <property type="molecule type" value="Genomic_DNA"/>
</dbReference>
<feature type="domain" description="ER-bound oxygenase mpaB/mpaB'/Rubber oxygenase catalytic" evidence="1">
    <location>
        <begin position="38"/>
        <end position="205"/>
    </location>
</feature>
<dbReference type="InterPro" id="IPR018713">
    <property type="entry name" value="MPAB/Lcp_cat_dom"/>
</dbReference>
<dbReference type="PANTHER" id="PTHR36124">
    <property type="match status" value="1"/>
</dbReference>
<protein>
    <recommendedName>
        <fullName evidence="1">ER-bound oxygenase mpaB/mpaB'/Rubber oxygenase catalytic domain-containing protein</fullName>
    </recommendedName>
</protein>